<name>A0A3A9W9S8_9ACTN</name>
<evidence type="ECO:0000256" key="5">
    <source>
        <dbReference type="SAM" id="MobiDB-lite"/>
    </source>
</evidence>
<dbReference type="Pfam" id="PF14759">
    <property type="entry name" value="Reductase_C"/>
    <property type="match status" value="1"/>
</dbReference>
<dbReference type="AlphaFoldDB" id="A0A3A9W9S8"/>
<comment type="caution">
    <text evidence="8">The sequence shown here is derived from an EMBL/GenBank/DDBJ whole genome shotgun (WGS) entry which is preliminary data.</text>
</comment>
<protein>
    <submittedName>
        <fullName evidence="8">NAD(P)/FAD-dependent oxidoreductase</fullName>
    </submittedName>
</protein>
<evidence type="ECO:0000256" key="3">
    <source>
        <dbReference type="ARBA" id="ARBA00022827"/>
    </source>
</evidence>
<dbReference type="Gene3D" id="3.30.390.30">
    <property type="match status" value="1"/>
</dbReference>
<dbReference type="Proteomes" id="UP000268652">
    <property type="component" value="Unassembled WGS sequence"/>
</dbReference>
<dbReference type="EMBL" id="RBDX01000022">
    <property type="protein sequence ID" value="RKN06124.1"/>
    <property type="molecule type" value="Genomic_DNA"/>
</dbReference>
<evidence type="ECO:0000256" key="1">
    <source>
        <dbReference type="ARBA" id="ARBA00001974"/>
    </source>
</evidence>
<dbReference type="InterPro" id="IPR050446">
    <property type="entry name" value="FAD-oxidoreductase/Apoptosis"/>
</dbReference>
<dbReference type="PANTHER" id="PTHR43557">
    <property type="entry name" value="APOPTOSIS-INDUCING FACTOR 1"/>
    <property type="match status" value="1"/>
</dbReference>
<evidence type="ECO:0000313" key="11">
    <source>
        <dbReference type="Proteomes" id="UP000275024"/>
    </source>
</evidence>
<organism evidence="8 11">
    <name type="scientific">Streptomyces radicis</name>
    <dbReference type="NCBI Taxonomy" id="1750517"/>
    <lineage>
        <taxon>Bacteria</taxon>
        <taxon>Bacillati</taxon>
        <taxon>Actinomycetota</taxon>
        <taxon>Actinomycetes</taxon>
        <taxon>Kitasatosporales</taxon>
        <taxon>Streptomycetaceae</taxon>
        <taxon>Streptomyces</taxon>
    </lineage>
</organism>
<dbReference type="SUPFAM" id="SSF55424">
    <property type="entry name" value="FAD/NAD-linked reductases, dimerisation (C-terminal) domain"/>
    <property type="match status" value="1"/>
</dbReference>
<evidence type="ECO:0000259" key="7">
    <source>
        <dbReference type="Pfam" id="PF14759"/>
    </source>
</evidence>
<dbReference type="InterPro" id="IPR036188">
    <property type="entry name" value="FAD/NAD-bd_sf"/>
</dbReference>
<evidence type="ECO:0000259" key="6">
    <source>
        <dbReference type="Pfam" id="PF07992"/>
    </source>
</evidence>
<comment type="cofactor">
    <cofactor evidence="1">
        <name>FAD</name>
        <dbReference type="ChEBI" id="CHEBI:57692"/>
    </cofactor>
</comment>
<sequence length="395" mass="40386">MVVVGAGLAGAHTAARLRERGWAGPVTLVGAETHPPYDRPPLSKELLLGTAERADLDVDFAALGVELALGRTATGLRVDARVLETDAGPVPYDHLVLATGAGPVTLPGTGELARVHTLRTLDDARRLRPVLAAGGSVVAVGAGWIGAEVATAARASGCRVTVVEAGHQPLAGALPAEVTAPMRRWYADAGAELRTGSPVTAVREGEVELADGTVVGADAVLVGVGSRPATGWLAGSGVALAADGSVAADAALRASAPGVWAVGDCASYPAARYGGRRLLIHHWDNAMTGPATVAAGILGDEAVHDPVPYFWSEQFGRYVAHAGLRGPSDALLWRGDPGDPGWTALWLGEGGALKAFLAVDRPRDLSQGRRLLERGAALDPGRAADPSVPLKAAAR</sequence>
<dbReference type="Pfam" id="PF07992">
    <property type="entry name" value="Pyr_redox_2"/>
    <property type="match status" value="1"/>
</dbReference>
<dbReference type="PRINTS" id="PR00368">
    <property type="entry name" value="FADPNR"/>
</dbReference>
<keyword evidence="2" id="KW-0285">Flavoprotein</keyword>
<feature type="domain" description="Reductase C-terminal" evidence="7">
    <location>
        <begin position="309"/>
        <end position="393"/>
    </location>
</feature>
<feature type="region of interest" description="Disordered" evidence="5">
    <location>
        <begin position="376"/>
        <end position="395"/>
    </location>
</feature>
<evidence type="ECO:0000313" key="9">
    <source>
        <dbReference type="EMBL" id="RKN18494.1"/>
    </source>
</evidence>
<dbReference type="InterPro" id="IPR028202">
    <property type="entry name" value="Reductase_C"/>
</dbReference>
<dbReference type="OrthoDB" id="1145at2"/>
<dbReference type="EMBL" id="RBDY01000019">
    <property type="protein sequence ID" value="RKN18494.1"/>
    <property type="molecule type" value="Genomic_DNA"/>
</dbReference>
<feature type="domain" description="FAD/NAD(P)-binding" evidence="6">
    <location>
        <begin position="2"/>
        <end position="287"/>
    </location>
</feature>
<evidence type="ECO:0000313" key="10">
    <source>
        <dbReference type="Proteomes" id="UP000268652"/>
    </source>
</evidence>
<dbReference type="PRINTS" id="PR00411">
    <property type="entry name" value="PNDRDTASEI"/>
</dbReference>
<dbReference type="InterPro" id="IPR023753">
    <property type="entry name" value="FAD/NAD-binding_dom"/>
</dbReference>
<evidence type="ECO:0000256" key="2">
    <source>
        <dbReference type="ARBA" id="ARBA00022630"/>
    </source>
</evidence>
<proteinExistence type="predicted"/>
<reference evidence="10 11" key="1">
    <citation type="submission" date="2018-09" db="EMBL/GenBank/DDBJ databases">
        <title>Streptomyces sp. nov. DS1-2, an endophytic actinomycete isolated from roots of Dendrobium scabrilingue.</title>
        <authorList>
            <person name="Kuncharoen N."/>
            <person name="Kudo T."/>
            <person name="Ohkuma M."/>
            <person name="Yuki M."/>
            <person name="Tanasupawat S."/>
        </authorList>
    </citation>
    <scope>NUCLEOTIDE SEQUENCE [LARGE SCALE GENOMIC DNA]</scope>
    <source>
        <strain evidence="8 11">AZ1-7</strain>
        <strain evidence="9 10">DS1-2</strain>
    </source>
</reference>
<dbReference type="GO" id="GO:0016651">
    <property type="term" value="F:oxidoreductase activity, acting on NAD(P)H"/>
    <property type="evidence" value="ECO:0007669"/>
    <property type="project" value="TreeGrafter"/>
</dbReference>
<dbReference type="PANTHER" id="PTHR43557:SF2">
    <property type="entry name" value="RIESKE DOMAIN-CONTAINING PROTEIN-RELATED"/>
    <property type="match status" value="1"/>
</dbReference>
<dbReference type="InterPro" id="IPR016156">
    <property type="entry name" value="FAD/NAD-linked_Rdtase_dimer_sf"/>
</dbReference>
<keyword evidence="4" id="KW-0560">Oxidoreductase</keyword>
<accession>A0A3A9W9S8</accession>
<keyword evidence="3" id="KW-0274">FAD</keyword>
<dbReference type="Proteomes" id="UP000275024">
    <property type="component" value="Unassembled WGS sequence"/>
</dbReference>
<dbReference type="SUPFAM" id="SSF51905">
    <property type="entry name" value="FAD/NAD(P)-binding domain"/>
    <property type="match status" value="1"/>
</dbReference>
<evidence type="ECO:0000313" key="8">
    <source>
        <dbReference type="EMBL" id="RKN06124.1"/>
    </source>
</evidence>
<evidence type="ECO:0000256" key="4">
    <source>
        <dbReference type="ARBA" id="ARBA00023002"/>
    </source>
</evidence>
<gene>
    <name evidence="9" type="ORF">D7318_22070</name>
    <name evidence="8" type="ORF">D7319_23210</name>
</gene>
<dbReference type="GO" id="GO:0005737">
    <property type="term" value="C:cytoplasm"/>
    <property type="evidence" value="ECO:0007669"/>
    <property type="project" value="TreeGrafter"/>
</dbReference>
<keyword evidence="10" id="KW-1185">Reference proteome</keyword>
<dbReference type="Gene3D" id="3.50.50.60">
    <property type="entry name" value="FAD/NAD(P)-binding domain"/>
    <property type="match status" value="2"/>
</dbReference>